<name>A0A6C2UH37_9BACT</name>
<evidence type="ECO:0000259" key="2">
    <source>
        <dbReference type="Pfam" id="PF13817"/>
    </source>
</evidence>
<protein>
    <submittedName>
        <fullName evidence="3">Uncharacterized protein</fullName>
    </submittedName>
</protein>
<dbReference type="PANTHER" id="PTHR33678">
    <property type="entry name" value="BLL1576 PROTEIN"/>
    <property type="match status" value="1"/>
</dbReference>
<proteinExistence type="predicted"/>
<sequence>MKRIAKLYRVESKLRDNPEVDRAAYRREHSVPVLEGIKSILETERSRQLPQSNFGKAIHYTLERWDALNLYLEHSRLEIDNNLVENAIRPTAIGKKNFLFFGSPDSGQTSAVIYSLIETCRKLGINPADYLREILEALPTMQQSEAPNWTPARWAAALFNRRLHIRRQTLLYGLRYS</sequence>
<dbReference type="Proteomes" id="UP000346198">
    <property type="component" value="Unassembled WGS sequence"/>
</dbReference>
<dbReference type="EMBL" id="CAAHFH010000001">
    <property type="protein sequence ID" value="VGO19500.1"/>
    <property type="molecule type" value="Genomic_DNA"/>
</dbReference>
<feature type="domain" description="Transposase IS66 C-terminal" evidence="2">
    <location>
        <begin position="115"/>
        <end position="144"/>
    </location>
</feature>
<dbReference type="InterPro" id="IPR039552">
    <property type="entry name" value="IS66_C"/>
</dbReference>
<dbReference type="InterPro" id="IPR052344">
    <property type="entry name" value="Transposase-related"/>
</dbReference>
<organism evidence="3 4">
    <name type="scientific">Pontiella sulfatireligans</name>
    <dbReference type="NCBI Taxonomy" id="2750658"/>
    <lineage>
        <taxon>Bacteria</taxon>
        <taxon>Pseudomonadati</taxon>
        <taxon>Kiritimatiellota</taxon>
        <taxon>Kiritimatiellia</taxon>
        <taxon>Kiritimatiellales</taxon>
        <taxon>Pontiellaceae</taxon>
        <taxon>Pontiella</taxon>
    </lineage>
</organism>
<reference evidence="3 4" key="1">
    <citation type="submission" date="2019-04" db="EMBL/GenBank/DDBJ databases">
        <authorList>
            <person name="Van Vliet M D."/>
        </authorList>
    </citation>
    <scope>NUCLEOTIDE SEQUENCE [LARGE SCALE GENOMIC DNA]</scope>
    <source>
        <strain evidence="3 4">F21</strain>
    </source>
</reference>
<accession>A0A6C2UH37</accession>
<dbReference type="InterPro" id="IPR004291">
    <property type="entry name" value="Transposase_IS66_central"/>
</dbReference>
<evidence type="ECO:0000259" key="1">
    <source>
        <dbReference type="Pfam" id="PF03050"/>
    </source>
</evidence>
<dbReference type="Pfam" id="PF03050">
    <property type="entry name" value="DDE_Tnp_IS66"/>
    <property type="match status" value="1"/>
</dbReference>
<evidence type="ECO:0000313" key="3">
    <source>
        <dbReference type="EMBL" id="VGO19500.1"/>
    </source>
</evidence>
<dbReference type="AlphaFoldDB" id="A0A6C2UH37"/>
<keyword evidence="4" id="KW-1185">Reference proteome</keyword>
<feature type="domain" description="Transposase IS66 central" evidence="1">
    <location>
        <begin position="1"/>
        <end position="108"/>
    </location>
</feature>
<dbReference type="RefSeq" id="WP_136060891.1">
    <property type="nucleotide sequence ID" value="NZ_CAAHFH010000001.1"/>
</dbReference>
<evidence type="ECO:0000313" key="4">
    <source>
        <dbReference type="Proteomes" id="UP000346198"/>
    </source>
</evidence>
<gene>
    <name evidence="3" type="ORF">SCARR_01559</name>
</gene>
<dbReference type="Pfam" id="PF13817">
    <property type="entry name" value="DDE_Tnp_IS66_C"/>
    <property type="match status" value="1"/>
</dbReference>